<dbReference type="OrthoDB" id="5428207at2759"/>
<name>A0A2T4C125_TRILO</name>
<dbReference type="AlphaFoldDB" id="A0A2T4C125"/>
<feature type="region of interest" description="Disordered" evidence="1">
    <location>
        <begin position="190"/>
        <end position="222"/>
    </location>
</feature>
<feature type="region of interest" description="Disordered" evidence="1">
    <location>
        <begin position="1"/>
        <end position="37"/>
    </location>
</feature>
<sequence>MIPAADPGANPRPSPSSSSRQPRNQLRRRRRRRREASRAGIHAQLIVRYALIASARHVRIRSLRLRVLRRGRRLSHSPGSAAAGAPNCRRRLSMSQLAAAVLRAGDPGLDPDSGSGSGLVPAAAPGLASDGDDVPRVRPRSSSDADSWSSCSSADVAPSPGYVTGHTVEKWAGTTTGSDDATNGVAADEAAGPEADIKEPLPVQDGTTATTSGSQATTLGEEGDQVKVMRAYQIEMLDKSLKQNVIVAVCWDFCPPPFLPLAVVVSA</sequence>
<proteinExistence type="predicted"/>
<evidence type="ECO:0000313" key="3">
    <source>
        <dbReference type="Proteomes" id="UP000240760"/>
    </source>
</evidence>
<dbReference type="Proteomes" id="UP000240760">
    <property type="component" value="Unassembled WGS sequence"/>
</dbReference>
<dbReference type="EMBL" id="KZ679134">
    <property type="protein sequence ID" value="PTB75215.1"/>
    <property type="molecule type" value="Genomic_DNA"/>
</dbReference>
<accession>A0A2T4C125</accession>
<reference evidence="2 3" key="1">
    <citation type="submission" date="2016-07" db="EMBL/GenBank/DDBJ databases">
        <title>Multiple horizontal gene transfer events from other fungi enriched the ability of initially mycotrophic Trichoderma (Ascomycota) to feed on dead plant biomass.</title>
        <authorList>
            <consortium name="DOE Joint Genome Institute"/>
            <person name="Aerts A."/>
            <person name="Atanasova L."/>
            <person name="Chenthamara K."/>
            <person name="Zhang J."/>
            <person name="Grujic M."/>
            <person name="Henrissat B."/>
            <person name="Kuo A."/>
            <person name="Salamov A."/>
            <person name="Lipzen A."/>
            <person name="Labutti K."/>
            <person name="Barry K."/>
            <person name="Miao Y."/>
            <person name="Rahimi M.J."/>
            <person name="Shen Q."/>
            <person name="Grigoriev I.V."/>
            <person name="Kubicek C.P."/>
            <person name="Druzhinina I.S."/>
        </authorList>
    </citation>
    <scope>NUCLEOTIDE SEQUENCE [LARGE SCALE GENOMIC DNA]</scope>
    <source>
        <strain evidence="2 3">ATCC 18648</strain>
    </source>
</reference>
<feature type="compositionally biased region" description="Basic residues" evidence="1">
    <location>
        <begin position="25"/>
        <end position="35"/>
    </location>
</feature>
<feature type="compositionally biased region" description="Low complexity" evidence="1">
    <location>
        <begin position="15"/>
        <end position="24"/>
    </location>
</feature>
<keyword evidence="3" id="KW-1185">Reference proteome</keyword>
<feature type="compositionally biased region" description="Low complexity" evidence="1">
    <location>
        <begin position="204"/>
        <end position="218"/>
    </location>
</feature>
<organism evidence="2 3">
    <name type="scientific">Trichoderma longibrachiatum ATCC 18648</name>
    <dbReference type="NCBI Taxonomy" id="983965"/>
    <lineage>
        <taxon>Eukaryota</taxon>
        <taxon>Fungi</taxon>
        <taxon>Dikarya</taxon>
        <taxon>Ascomycota</taxon>
        <taxon>Pezizomycotina</taxon>
        <taxon>Sordariomycetes</taxon>
        <taxon>Hypocreomycetidae</taxon>
        <taxon>Hypocreales</taxon>
        <taxon>Hypocreaceae</taxon>
        <taxon>Trichoderma</taxon>
    </lineage>
</organism>
<protein>
    <submittedName>
        <fullName evidence="2">Uncharacterized protein</fullName>
    </submittedName>
</protein>
<feature type="compositionally biased region" description="Low complexity" evidence="1">
    <location>
        <begin position="105"/>
        <end position="114"/>
    </location>
</feature>
<evidence type="ECO:0000313" key="2">
    <source>
        <dbReference type="EMBL" id="PTB75215.1"/>
    </source>
</evidence>
<dbReference type="STRING" id="983965.A0A2T4C125"/>
<evidence type="ECO:0000256" key="1">
    <source>
        <dbReference type="SAM" id="MobiDB-lite"/>
    </source>
</evidence>
<gene>
    <name evidence="2" type="ORF">M440DRAFT_1271116</name>
</gene>
<feature type="region of interest" description="Disordered" evidence="1">
    <location>
        <begin position="104"/>
        <end position="162"/>
    </location>
</feature>
<feature type="compositionally biased region" description="Low complexity" evidence="1">
    <location>
        <begin position="140"/>
        <end position="160"/>
    </location>
</feature>